<feature type="domain" description="HTH lysR-type" evidence="5">
    <location>
        <begin position="26"/>
        <end position="75"/>
    </location>
</feature>
<accession>A0ABT7WTD5</accession>
<dbReference type="PANTHER" id="PTHR30118:SF15">
    <property type="entry name" value="TRANSCRIPTIONAL REGULATORY PROTEIN"/>
    <property type="match status" value="1"/>
</dbReference>
<dbReference type="PRINTS" id="PR00039">
    <property type="entry name" value="HTHLYSR"/>
</dbReference>
<gene>
    <name evidence="6" type="ORF">QTA56_16885</name>
</gene>
<comment type="similarity">
    <text evidence="1">Belongs to the LysR transcriptional regulatory family.</text>
</comment>
<evidence type="ECO:0000313" key="6">
    <source>
        <dbReference type="EMBL" id="MDN0015893.1"/>
    </source>
</evidence>
<dbReference type="InterPro" id="IPR037402">
    <property type="entry name" value="YidZ_PBP2"/>
</dbReference>
<dbReference type="InterPro" id="IPR036390">
    <property type="entry name" value="WH_DNA-bd_sf"/>
</dbReference>
<dbReference type="Pfam" id="PF03466">
    <property type="entry name" value="LysR_substrate"/>
    <property type="match status" value="1"/>
</dbReference>
<dbReference type="Proteomes" id="UP001168524">
    <property type="component" value="Unassembled WGS sequence"/>
</dbReference>
<keyword evidence="7" id="KW-1185">Reference proteome</keyword>
<proteinExistence type="inferred from homology"/>
<dbReference type="PANTHER" id="PTHR30118">
    <property type="entry name" value="HTH-TYPE TRANSCRIPTIONAL REGULATOR LEUO-RELATED"/>
    <property type="match status" value="1"/>
</dbReference>
<dbReference type="Gene3D" id="1.10.10.10">
    <property type="entry name" value="Winged helix-like DNA-binding domain superfamily/Winged helix DNA-binding domain"/>
    <property type="match status" value="1"/>
</dbReference>
<dbReference type="PROSITE" id="PS50931">
    <property type="entry name" value="HTH_LYSR"/>
    <property type="match status" value="1"/>
</dbReference>
<evidence type="ECO:0000256" key="2">
    <source>
        <dbReference type="ARBA" id="ARBA00023015"/>
    </source>
</evidence>
<dbReference type="Gene3D" id="3.40.190.10">
    <property type="entry name" value="Periplasmic binding protein-like II"/>
    <property type="match status" value="2"/>
</dbReference>
<dbReference type="InterPro" id="IPR005119">
    <property type="entry name" value="LysR_subst-bd"/>
</dbReference>
<dbReference type="EMBL" id="JAUDZE010000012">
    <property type="protein sequence ID" value="MDN0015893.1"/>
    <property type="molecule type" value="Genomic_DNA"/>
</dbReference>
<keyword evidence="3" id="KW-0238">DNA-binding</keyword>
<protein>
    <submittedName>
        <fullName evidence="6">LysR family transcriptional regulator</fullName>
    </submittedName>
</protein>
<dbReference type="InterPro" id="IPR050389">
    <property type="entry name" value="LysR-type_TF"/>
</dbReference>
<evidence type="ECO:0000256" key="4">
    <source>
        <dbReference type="ARBA" id="ARBA00023163"/>
    </source>
</evidence>
<dbReference type="InterPro" id="IPR000847">
    <property type="entry name" value="LysR_HTH_N"/>
</dbReference>
<keyword evidence="4" id="KW-0804">Transcription</keyword>
<evidence type="ECO:0000256" key="3">
    <source>
        <dbReference type="ARBA" id="ARBA00023125"/>
    </source>
</evidence>
<dbReference type="InterPro" id="IPR036388">
    <property type="entry name" value="WH-like_DNA-bd_sf"/>
</dbReference>
<comment type="caution">
    <text evidence="6">The sequence shown here is derived from an EMBL/GenBank/DDBJ whole genome shotgun (WGS) entry which is preliminary data.</text>
</comment>
<sequence length="316" mass="36735">MNHIHNTSPLEVGHFHRIDINLYPLFIAIFEQKSISKAAQLLCISQSAVSHALQRLRTQLDDELFVRSGQKMLPTPYAEQIYQPIQTALLTIQGIAVPQQDFDPSMLHSLKIAIHDEIEPIIFPQLVYHFTQLNLDIQFLSSKLDRKNMLADLAAQQIDFVIDLVQPYQENLQFENLIEDHFVVCTPQAEMDLSLYLSSPHIGVSSRRTGLLLEDIYLNRQQLSRQIFLRCQHYATALQVLAQYPNAILTIPQSILKHLHYSTDLHIHALPIELPKIRMGMYWHEHVKHNPRHQFLRTEILKIFNPDLFDRDLHIV</sequence>
<dbReference type="Pfam" id="PF00126">
    <property type="entry name" value="HTH_1"/>
    <property type="match status" value="1"/>
</dbReference>
<organism evidence="6 7">
    <name type="scientific">Acinetobacter thutiue</name>
    <dbReference type="NCBI Taxonomy" id="2998078"/>
    <lineage>
        <taxon>Bacteria</taxon>
        <taxon>Pseudomonadati</taxon>
        <taxon>Pseudomonadota</taxon>
        <taxon>Gammaproteobacteria</taxon>
        <taxon>Moraxellales</taxon>
        <taxon>Moraxellaceae</taxon>
        <taxon>Acinetobacter</taxon>
    </lineage>
</organism>
<dbReference type="RefSeq" id="WP_267982142.1">
    <property type="nucleotide sequence ID" value="NZ_JAPQKF010000012.1"/>
</dbReference>
<evidence type="ECO:0000259" key="5">
    <source>
        <dbReference type="PROSITE" id="PS50931"/>
    </source>
</evidence>
<evidence type="ECO:0000256" key="1">
    <source>
        <dbReference type="ARBA" id="ARBA00009437"/>
    </source>
</evidence>
<dbReference type="SUPFAM" id="SSF53850">
    <property type="entry name" value="Periplasmic binding protein-like II"/>
    <property type="match status" value="1"/>
</dbReference>
<dbReference type="CDD" id="cd08417">
    <property type="entry name" value="PBP2_Nitroaromatics_like"/>
    <property type="match status" value="1"/>
</dbReference>
<evidence type="ECO:0000313" key="7">
    <source>
        <dbReference type="Proteomes" id="UP001168524"/>
    </source>
</evidence>
<name>A0ABT7WTD5_9GAMM</name>
<reference evidence="6" key="1">
    <citation type="submission" date="2023-06" db="EMBL/GenBank/DDBJ databases">
        <title>Two novel species of Acinetobacter isolated from motorbike repairing workshop in Vietnam.</title>
        <authorList>
            <person name="Le N.T.T."/>
        </authorList>
    </citation>
    <scope>NUCLEOTIDE SEQUENCE</scope>
    <source>
        <strain evidence="6">VNH17</strain>
    </source>
</reference>
<keyword evidence="2" id="KW-0805">Transcription regulation</keyword>
<dbReference type="SUPFAM" id="SSF46785">
    <property type="entry name" value="Winged helix' DNA-binding domain"/>
    <property type="match status" value="1"/>
</dbReference>